<dbReference type="InterPro" id="IPR036640">
    <property type="entry name" value="ABC1_TM_sf"/>
</dbReference>
<keyword evidence="5 7" id="KW-1133">Transmembrane helix</keyword>
<dbReference type="PROSITE" id="PS50893">
    <property type="entry name" value="ABC_TRANSPORTER_2"/>
    <property type="match status" value="1"/>
</dbReference>
<dbReference type="Gene3D" id="1.20.1560.10">
    <property type="entry name" value="ABC transporter type 1, transmembrane domain"/>
    <property type="match status" value="1"/>
</dbReference>
<feature type="transmembrane region" description="Helical" evidence="7">
    <location>
        <begin position="92"/>
        <end position="117"/>
    </location>
</feature>
<dbReference type="SMART" id="SM00382">
    <property type="entry name" value="AAA"/>
    <property type="match status" value="1"/>
</dbReference>
<comment type="subcellular location">
    <subcellularLocation>
        <location evidence="1">Cell membrane</location>
        <topology evidence="1">Multi-pass membrane protein</topology>
    </subcellularLocation>
</comment>
<evidence type="ECO:0000313" key="11">
    <source>
        <dbReference type="Proteomes" id="UP001596258"/>
    </source>
</evidence>
<evidence type="ECO:0000256" key="5">
    <source>
        <dbReference type="ARBA" id="ARBA00022989"/>
    </source>
</evidence>
<feature type="domain" description="ABC transporter" evidence="8">
    <location>
        <begin position="371"/>
        <end position="605"/>
    </location>
</feature>
<keyword evidence="11" id="KW-1185">Reference proteome</keyword>
<dbReference type="InterPro" id="IPR011527">
    <property type="entry name" value="ABC1_TM_dom"/>
</dbReference>
<dbReference type="SUPFAM" id="SSF52540">
    <property type="entry name" value="P-loop containing nucleoside triphosphate hydrolases"/>
    <property type="match status" value="1"/>
</dbReference>
<dbReference type="PANTHER" id="PTHR24221:SF499">
    <property type="entry name" value="FATTY ACID ABC TRANSPORTER ATP-BINDING_PERMEASE PROTEIN"/>
    <property type="match status" value="1"/>
</dbReference>
<dbReference type="RefSeq" id="WP_125575385.1">
    <property type="nucleotide sequence ID" value="NZ_JBHSSO010000069.1"/>
</dbReference>
<dbReference type="Gene3D" id="3.40.50.300">
    <property type="entry name" value="P-loop containing nucleotide triphosphate hydrolases"/>
    <property type="match status" value="1"/>
</dbReference>
<dbReference type="PANTHER" id="PTHR24221">
    <property type="entry name" value="ATP-BINDING CASSETTE SUB-FAMILY B"/>
    <property type="match status" value="1"/>
</dbReference>
<dbReference type="PROSITE" id="PS50929">
    <property type="entry name" value="ABC_TM1F"/>
    <property type="match status" value="1"/>
</dbReference>
<dbReference type="InterPro" id="IPR039421">
    <property type="entry name" value="Type_1_exporter"/>
</dbReference>
<proteinExistence type="predicted"/>
<keyword evidence="4 10" id="KW-0067">ATP-binding</keyword>
<feature type="transmembrane region" description="Helical" evidence="7">
    <location>
        <begin position="29"/>
        <end position="49"/>
    </location>
</feature>
<dbReference type="InterPro" id="IPR003593">
    <property type="entry name" value="AAA+_ATPase"/>
</dbReference>
<organism evidence="10 11">
    <name type="scientific">Levilactobacillus angrenensis</name>
    <dbReference type="NCBI Taxonomy" id="2486020"/>
    <lineage>
        <taxon>Bacteria</taxon>
        <taxon>Bacillati</taxon>
        <taxon>Bacillota</taxon>
        <taxon>Bacilli</taxon>
        <taxon>Lactobacillales</taxon>
        <taxon>Lactobacillaceae</taxon>
        <taxon>Levilactobacillus</taxon>
    </lineage>
</organism>
<dbReference type="SUPFAM" id="SSF90123">
    <property type="entry name" value="ABC transporter transmembrane region"/>
    <property type="match status" value="1"/>
</dbReference>
<keyword evidence="3" id="KW-0547">Nucleotide-binding</keyword>
<accession>A0ABW1UD25</accession>
<feature type="domain" description="ABC transmembrane type-1" evidence="9">
    <location>
        <begin position="35"/>
        <end position="335"/>
    </location>
</feature>
<dbReference type="InterPro" id="IPR027417">
    <property type="entry name" value="P-loop_NTPase"/>
</dbReference>
<dbReference type="CDD" id="cd03254">
    <property type="entry name" value="ABCC_Glucan_exporter_like"/>
    <property type="match status" value="1"/>
</dbReference>
<evidence type="ECO:0000256" key="4">
    <source>
        <dbReference type="ARBA" id="ARBA00022840"/>
    </source>
</evidence>
<evidence type="ECO:0000256" key="6">
    <source>
        <dbReference type="ARBA" id="ARBA00023136"/>
    </source>
</evidence>
<evidence type="ECO:0000256" key="2">
    <source>
        <dbReference type="ARBA" id="ARBA00022692"/>
    </source>
</evidence>
<dbReference type="GO" id="GO:0005524">
    <property type="term" value="F:ATP binding"/>
    <property type="evidence" value="ECO:0007669"/>
    <property type="project" value="UniProtKB-KW"/>
</dbReference>
<keyword evidence="2 7" id="KW-0812">Transmembrane</keyword>
<feature type="transmembrane region" description="Helical" evidence="7">
    <location>
        <begin position="191"/>
        <end position="211"/>
    </location>
</feature>
<dbReference type="Proteomes" id="UP001596258">
    <property type="component" value="Unassembled WGS sequence"/>
</dbReference>
<reference evidence="11" key="1">
    <citation type="journal article" date="2019" name="Int. J. Syst. Evol. Microbiol.">
        <title>The Global Catalogue of Microorganisms (GCM) 10K type strain sequencing project: providing services to taxonomists for standard genome sequencing and annotation.</title>
        <authorList>
            <consortium name="The Broad Institute Genomics Platform"/>
            <consortium name="The Broad Institute Genome Sequencing Center for Infectious Disease"/>
            <person name="Wu L."/>
            <person name="Ma J."/>
        </authorList>
    </citation>
    <scope>NUCLEOTIDE SEQUENCE [LARGE SCALE GENOMIC DNA]</scope>
    <source>
        <strain evidence="11">CCM 8893</strain>
    </source>
</reference>
<sequence>MRNGRGAATKQRPQNFWGTTIRLFRYMKAWLPGIFVVLVFAIVSVILQIKTPKILGEATTELFKGVMKGTAELKAGIAIHSLPVDFGKIGHILLVVGIMYAGAALFGIVQQLIMSWISQKVVYRLRRDLKEKMQRLPISYYDTHSNGDLMSRMANDMDNIGGTLQQTLSQMVTSVLTFFGVLYMMLTISGWLTLVALISVPLSILVVGIVAPKSQRFFASQQKNLGLLNNTVEETYAGHTVVKTFNREGATQEEFEEHNRKYYQSAWKAQFVSSLIFPLMNFVKNLDYLAVAVIGGIQVANGTVSLGNVQAFLQYTNQFSQPITQMANLTNTIQATIASAERIFSVLDEDDMVETKTAEVPSATAPDGNVIEFDNVAFKYVENNPLIEDFNLKVKPGEMVAIVGPTGAGKTTIINLLERFYDVDSGQIKYRGQDTHAVGRTDLRRHFAMVLQDTWLFTGSIFDNIRYGREDATEEDVYAAAKAAHADTFIRQLPDGYDTILNEAATNISQGQRQLLTIARAFVADPDVLILDEATSSVDTRTEMLIQHAMQSLLAGRTSFVVAHRLSTIQNAENIVVMNHGHIVETGNHNSLLAANGFYADLYNSQFTGNDLA</sequence>
<dbReference type="CDD" id="cd18547">
    <property type="entry name" value="ABC_6TM_Tm288_like"/>
    <property type="match status" value="1"/>
</dbReference>
<evidence type="ECO:0000313" key="10">
    <source>
        <dbReference type="EMBL" id="MFC6290591.1"/>
    </source>
</evidence>
<comment type="caution">
    <text evidence="10">The sequence shown here is derived from an EMBL/GenBank/DDBJ whole genome shotgun (WGS) entry which is preliminary data.</text>
</comment>
<keyword evidence="6 7" id="KW-0472">Membrane</keyword>
<gene>
    <name evidence="10" type="ORF">ACFP1M_10460</name>
</gene>
<dbReference type="Pfam" id="PF00664">
    <property type="entry name" value="ABC_membrane"/>
    <property type="match status" value="1"/>
</dbReference>
<evidence type="ECO:0000256" key="3">
    <source>
        <dbReference type="ARBA" id="ARBA00022741"/>
    </source>
</evidence>
<dbReference type="EMBL" id="JBHSSO010000069">
    <property type="protein sequence ID" value="MFC6290591.1"/>
    <property type="molecule type" value="Genomic_DNA"/>
</dbReference>
<dbReference type="InterPro" id="IPR017871">
    <property type="entry name" value="ABC_transporter-like_CS"/>
</dbReference>
<protein>
    <submittedName>
        <fullName evidence="10">ABC transporter ATP-binding protein</fullName>
    </submittedName>
</protein>
<evidence type="ECO:0000256" key="7">
    <source>
        <dbReference type="SAM" id="Phobius"/>
    </source>
</evidence>
<name>A0ABW1UD25_9LACO</name>
<dbReference type="PROSITE" id="PS00211">
    <property type="entry name" value="ABC_TRANSPORTER_1"/>
    <property type="match status" value="1"/>
</dbReference>
<dbReference type="Pfam" id="PF00005">
    <property type="entry name" value="ABC_tran"/>
    <property type="match status" value="1"/>
</dbReference>
<evidence type="ECO:0000259" key="9">
    <source>
        <dbReference type="PROSITE" id="PS50929"/>
    </source>
</evidence>
<dbReference type="InterPro" id="IPR003439">
    <property type="entry name" value="ABC_transporter-like_ATP-bd"/>
</dbReference>
<evidence type="ECO:0000259" key="8">
    <source>
        <dbReference type="PROSITE" id="PS50893"/>
    </source>
</evidence>
<evidence type="ECO:0000256" key="1">
    <source>
        <dbReference type="ARBA" id="ARBA00004651"/>
    </source>
</evidence>